<dbReference type="PANTHER" id="PTHR28457:SF1">
    <property type="entry name" value="CILIA- AND FLAGELLA-ASSOCIATED PROTEIN 119"/>
    <property type="match status" value="1"/>
</dbReference>
<dbReference type="CTD" id="108703264"/>
<dbReference type="Pfam" id="PF14769">
    <property type="entry name" value="CLAMP"/>
    <property type="match status" value="1"/>
</dbReference>
<dbReference type="RefSeq" id="XP_041434765.1">
    <property type="nucleotide sequence ID" value="XM_041578831.1"/>
</dbReference>
<accession>A0A8J1M1A4</accession>
<evidence type="ECO:0000256" key="1">
    <source>
        <dbReference type="SAM" id="MobiDB-lite"/>
    </source>
</evidence>
<organism evidence="2 3">
    <name type="scientific">Xenopus laevis</name>
    <name type="common">African clawed frog</name>
    <dbReference type="NCBI Taxonomy" id="8355"/>
    <lineage>
        <taxon>Eukaryota</taxon>
        <taxon>Metazoa</taxon>
        <taxon>Chordata</taxon>
        <taxon>Craniata</taxon>
        <taxon>Vertebrata</taxon>
        <taxon>Euteleostomi</taxon>
        <taxon>Amphibia</taxon>
        <taxon>Batrachia</taxon>
        <taxon>Anura</taxon>
        <taxon>Pipoidea</taxon>
        <taxon>Pipidae</taxon>
        <taxon>Xenopodinae</taxon>
        <taxon>Xenopus</taxon>
        <taxon>Xenopus</taxon>
    </lineage>
</organism>
<name>A0A8J1M1A4_XENLA</name>
<reference evidence="3" key="1">
    <citation type="submission" date="2025-08" db="UniProtKB">
        <authorList>
            <consortium name="RefSeq"/>
        </authorList>
    </citation>
    <scope>IDENTIFICATION</scope>
    <source>
        <strain evidence="3">J_2021</strain>
        <tissue evidence="3">Erythrocytes</tissue>
    </source>
</reference>
<proteinExistence type="predicted"/>
<dbReference type="Proteomes" id="UP000186698">
    <property type="component" value="Chromosome 9_10S"/>
</dbReference>
<dbReference type="AlphaFoldDB" id="A0A8J1M1A4"/>
<dbReference type="OrthoDB" id="425082at2759"/>
<feature type="region of interest" description="Disordered" evidence="1">
    <location>
        <begin position="275"/>
        <end position="302"/>
    </location>
</feature>
<gene>
    <name evidence="3" type="primary">ccdc189.S</name>
</gene>
<protein>
    <submittedName>
        <fullName evidence="3">Coiled-coil domain-containing protein 189 isoform X1</fullName>
    </submittedName>
</protein>
<sequence length="319" mass="36736">MSGRFESLRPGAEVLLSVKKRKPQICLWRDVTMHDVETLEKAKSVDEIHRTLSLLLHLDCNSSDPRASVILDLYYYTVSFCQDCAFNREQTSSLFSIVMETHASCTDSPLSTIDTCYQYFKELLLCHSVHRPPFSVELFTPQQILQISTYMMNTYFRHFKLYKYVFTPQVHLDLSISYEGMTEPEVAPEGEQESPRPGIISEATALEEKGETSADADEPPKPDESSKEMTLEKQKQPKEDGETPLRQYIEQSLGVEVERLRSEVEKNLRLNEELIQEKLGEQQNSRVKSPGEKQQNKRVSLKRQVFGCPRIPRSHILEN</sequence>
<dbReference type="InterPro" id="IPR032727">
    <property type="entry name" value="CLAMP"/>
</dbReference>
<feature type="compositionally biased region" description="Basic and acidic residues" evidence="1">
    <location>
        <begin position="208"/>
        <end position="243"/>
    </location>
</feature>
<evidence type="ECO:0000313" key="2">
    <source>
        <dbReference type="Proteomes" id="UP000186698"/>
    </source>
</evidence>
<feature type="region of interest" description="Disordered" evidence="1">
    <location>
        <begin position="208"/>
        <end position="245"/>
    </location>
</feature>
<keyword evidence="2" id="KW-1185">Reference proteome</keyword>
<dbReference type="PANTHER" id="PTHR28457">
    <property type="entry name" value="COILED-COIL DOMAIN-CONTAINING PROTEIN 189"/>
    <property type="match status" value="1"/>
</dbReference>
<evidence type="ECO:0000313" key="3">
    <source>
        <dbReference type="RefSeq" id="XP_041434765.1"/>
    </source>
</evidence>
<dbReference type="GeneID" id="108703264"/>